<sequence length="193" mass="21929">MNTPPDQTPRPQPGMPGYVPTDANGIVHIDTRYPIPFDNHKFMAMCFDTYHCQVIYNGMYMERQEGDEKSISSSSIGSRYPDKVLDSAWVIDISNFPPPAKVSWQSKDGQSHQATVDIAEIFKDQVVLHKVPQDQLLPIMRAPIFPGIVLEVNDRTINVYMRAHVSTRVLQELGNPLSDYRNDLILAYSKTYD</sequence>
<dbReference type="STRING" id="344882.ABB29_13755"/>
<comment type="caution">
    <text evidence="1">The sequence shown here is derived from an EMBL/GenBank/DDBJ whole genome shotgun (WGS) entry which is preliminary data.</text>
</comment>
<reference evidence="1 2" key="1">
    <citation type="submission" date="2015-05" db="EMBL/GenBank/DDBJ databases">
        <title>Genome sequencing and analysis of members of genus Stenotrophomonas.</title>
        <authorList>
            <person name="Patil P.P."/>
            <person name="Midha S."/>
            <person name="Patil P.B."/>
        </authorList>
    </citation>
    <scope>NUCLEOTIDE SEQUENCE [LARGE SCALE GENOMIC DNA]</scope>
    <source>
        <strain evidence="1 2">DSM 21858</strain>
    </source>
</reference>
<dbReference type="EMBL" id="LDJL01000015">
    <property type="protein sequence ID" value="KRG68401.1"/>
    <property type="molecule type" value="Genomic_DNA"/>
</dbReference>
<dbReference type="AlphaFoldDB" id="A0A0R0CRT6"/>
<dbReference type="OrthoDB" id="6002199at2"/>
<gene>
    <name evidence="1" type="ORF">ABB29_13755</name>
</gene>
<organism evidence="1 2">
    <name type="scientific">Pseudoxanthomonas dokdonensis</name>
    <dbReference type="NCBI Taxonomy" id="344882"/>
    <lineage>
        <taxon>Bacteria</taxon>
        <taxon>Pseudomonadati</taxon>
        <taxon>Pseudomonadota</taxon>
        <taxon>Gammaproteobacteria</taxon>
        <taxon>Lysobacterales</taxon>
        <taxon>Lysobacteraceae</taxon>
        <taxon>Pseudoxanthomonas</taxon>
    </lineage>
</organism>
<evidence type="ECO:0000313" key="1">
    <source>
        <dbReference type="EMBL" id="KRG68401.1"/>
    </source>
</evidence>
<accession>A0A0R0CRT6</accession>
<proteinExistence type="predicted"/>
<protein>
    <submittedName>
        <fullName evidence="1">Uncharacterized protein</fullName>
    </submittedName>
</protein>
<keyword evidence="2" id="KW-1185">Reference proteome</keyword>
<dbReference type="PATRIC" id="fig|344882.3.peg.1133"/>
<name>A0A0R0CRT6_9GAMM</name>
<dbReference type="Proteomes" id="UP000052052">
    <property type="component" value="Unassembled WGS sequence"/>
</dbReference>
<evidence type="ECO:0000313" key="2">
    <source>
        <dbReference type="Proteomes" id="UP000052052"/>
    </source>
</evidence>